<comment type="caution">
    <text evidence="1">The sequence shown here is derived from an EMBL/GenBank/DDBJ whole genome shotgun (WGS) entry which is preliminary data.</text>
</comment>
<evidence type="ECO:0000313" key="2">
    <source>
        <dbReference type="Proteomes" id="UP001060085"/>
    </source>
</evidence>
<proteinExistence type="predicted"/>
<organism evidence="1 2">
    <name type="scientific">Catharanthus roseus</name>
    <name type="common">Madagascar periwinkle</name>
    <name type="synonym">Vinca rosea</name>
    <dbReference type="NCBI Taxonomy" id="4058"/>
    <lineage>
        <taxon>Eukaryota</taxon>
        <taxon>Viridiplantae</taxon>
        <taxon>Streptophyta</taxon>
        <taxon>Embryophyta</taxon>
        <taxon>Tracheophyta</taxon>
        <taxon>Spermatophyta</taxon>
        <taxon>Magnoliopsida</taxon>
        <taxon>eudicotyledons</taxon>
        <taxon>Gunneridae</taxon>
        <taxon>Pentapetalae</taxon>
        <taxon>asterids</taxon>
        <taxon>lamiids</taxon>
        <taxon>Gentianales</taxon>
        <taxon>Apocynaceae</taxon>
        <taxon>Rauvolfioideae</taxon>
        <taxon>Vinceae</taxon>
        <taxon>Catharanthinae</taxon>
        <taxon>Catharanthus</taxon>
    </lineage>
</organism>
<evidence type="ECO:0000313" key="1">
    <source>
        <dbReference type="EMBL" id="KAI5670795.1"/>
    </source>
</evidence>
<protein>
    <submittedName>
        <fullName evidence="1">Uncharacterized protein</fullName>
    </submittedName>
</protein>
<keyword evidence="2" id="KW-1185">Reference proteome</keyword>
<reference evidence="2" key="1">
    <citation type="journal article" date="2023" name="Nat. Plants">
        <title>Single-cell RNA sequencing provides a high-resolution roadmap for understanding the multicellular compartmentation of specialized metabolism.</title>
        <authorList>
            <person name="Sun S."/>
            <person name="Shen X."/>
            <person name="Li Y."/>
            <person name="Li Y."/>
            <person name="Wang S."/>
            <person name="Li R."/>
            <person name="Zhang H."/>
            <person name="Shen G."/>
            <person name="Guo B."/>
            <person name="Wei J."/>
            <person name="Xu J."/>
            <person name="St-Pierre B."/>
            <person name="Chen S."/>
            <person name="Sun C."/>
        </authorList>
    </citation>
    <scope>NUCLEOTIDE SEQUENCE [LARGE SCALE GENOMIC DNA]</scope>
</reference>
<dbReference type="Proteomes" id="UP001060085">
    <property type="component" value="Linkage Group LG03"/>
</dbReference>
<gene>
    <name evidence="1" type="ORF">M9H77_11159</name>
</gene>
<sequence length="747" mass="83118">MISEMEEAPSQDQILCVRVGSKAITERLGPEIINPDLHREVPWHRKYFFWIEVALYTTLLQAGQAVATMLSGLYFANGGNSKWLATLLQIVGFPVLLPFLFISPAKDHENEETNNNSFKPSLKALVLVYVFLGILLAVVSMFYSLGLKYLPVSTYSLICASQLAFNALFSLFFNAQKLTPFILNSIVLLTISSALLVIQKDSEDTDKNGTKHRHFAIGFACTLAASFGYSLMLSLTELAFQKVFRKETLKMILDMCIYQNLAATVVILIGFFVSGDWKTMHTEMQAFKGGKVAYVMNIFWTAVSWQVFNIGCLGLILKVSSLFSNAISVVGYPVTPILAVIFLKEKITGVKVMSLLLGIWGLLSYLYQNYLDDLKNKAESIEEVKHTKTQTNSKDVKKSSEQYKRWLQMAYFAILVLCGNSAATLLGRLYFEKGGNSKWMATLIQTIGFPVLIPFLFLTKNRTLINDDTTKSLPSPLVLGSIYVVLGILVAIVCMFFSIGLSYLPVSTFSLVTATQLGFNAIFSFFLNSQKFTPYIINSVILLTTSAALLVVQGESLGSSKSSKGEYIIGFICTLSAAAIYSLILSLTQVAFTKVIKKQNAKQLLDFIIYQSLVATCLILIGLFASGEWKVLNKEMNEYKLGKISYLMNLIWTGLSWQIFNIGIIGLIVKASSLFANVISTLSLPIIPVLAVFIFKDKMSGIKAVSMFLAIWGFISYIYQHYLDDLKLKAEKQNLSKMPEISLFEGP</sequence>
<name>A0ACC0BDU0_CATRO</name>
<dbReference type="EMBL" id="CM044703">
    <property type="protein sequence ID" value="KAI5670795.1"/>
    <property type="molecule type" value="Genomic_DNA"/>
</dbReference>
<accession>A0ACC0BDU0</accession>